<evidence type="ECO:0000313" key="1">
    <source>
        <dbReference type="EMBL" id="KAH7847720.1"/>
    </source>
</evidence>
<proteinExistence type="predicted"/>
<name>A0ACB7Y458_9ERIC</name>
<dbReference type="Proteomes" id="UP000828048">
    <property type="component" value="Chromosome 5"/>
</dbReference>
<protein>
    <submittedName>
        <fullName evidence="1">Uncharacterized protein</fullName>
    </submittedName>
</protein>
<accession>A0ACB7Y458</accession>
<evidence type="ECO:0000313" key="2">
    <source>
        <dbReference type="Proteomes" id="UP000828048"/>
    </source>
</evidence>
<sequence>MAIHFFRTKGFEAFDIGFSANKRPNVRLYYGARNLQRMAYQKTQVLCSVDRNRCPRSFCNVEIVKILKEMH</sequence>
<dbReference type="EMBL" id="CM037155">
    <property type="protein sequence ID" value="KAH7847720.1"/>
    <property type="molecule type" value="Genomic_DNA"/>
</dbReference>
<gene>
    <name evidence="1" type="ORF">Vadar_029507</name>
</gene>
<keyword evidence="2" id="KW-1185">Reference proteome</keyword>
<comment type="caution">
    <text evidence="1">The sequence shown here is derived from an EMBL/GenBank/DDBJ whole genome shotgun (WGS) entry which is preliminary data.</text>
</comment>
<reference evidence="1 2" key="1">
    <citation type="journal article" date="2021" name="Hortic Res">
        <title>High-quality reference genome and annotation aids understanding of berry development for evergreen blueberry (Vaccinium darrowii).</title>
        <authorList>
            <person name="Yu J."/>
            <person name="Hulse-Kemp A.M."/>
            <person name="Babiker E."/>
            <person name="Staton M."/>
        </authorList>
    </citation>
    <scope>NUCLEOTIDE SEQUENCE [LARGE SCALE GENOMIC DNA]</scope>
    <source>
        <strain evidence="2">cv. NJ 8807/NJ 8810</strain>
        <tissue evidence="1">Young leaf</tissue>
    </source>
</reference>
<organism evidence="1 2">
    <name type="scientific">Vaccinium darrowii</name>
    <dbReference type="NCBI Taxonomy" id="229202"/>
    <lineage>
        <taxon>Eukaryota</taxon>
        <taxon>Viridiplantae</taxon>
        <taxon>Streptophyta</taxon>
        <taxon>Embryophyta</taxon>
        <taxon>Tracheophyta</taxon>
        <taxon>Spermatophyta</taxon>
        <taxon>Magnoliopsida</taxon>
        <taxon>eudicotyledons</taxon>
        <taxon>Gunneridae</taxon>
        <taxon>Pentapetalae</taxon>
        <taxon>asterids</taxon>
        <taxon>Ericales</taxon>
        <taxon>Ericaceae</taxon>
        <taxon>Vaccinioideae</taxon>
        <taxon>Vaccinieae</taxon>
        <taxon>Vaccinium</taxon>
    </lineage>
</organism>